<evidence type="ECO:0000256" key="4">
    <source>
        <dbReference type="ARBA" id="ARBA00022840"/>
    </source>
</evidence>
<comment type="subcellular location">
    <subcellularLocation>
        <location evidence="1">Cytoplasm</location>
        <location evidence="1">Cytoskeleton</location>
    </subcellularLocation>
</comment>
<protein>
    <submittedName>
        <fullName evidence="7">Uncharacterized protein</fullName>
    </submittedName>
</protein>
<dbReference type="FunFam" id="3.90.640.10:FF:000007">
    <property type="entry name" value="Actin like 7B"/>
    <property type="match status" value="1"/>
</dbReference>
<feature type="non-terminal residue" evidence="7">
    <location>
        <position position="375"/>
    </location>
</feature>
<comment type="similarity">
    <text evidence="6">Belongs to the actin family.</text>
</comment>
<sequence length="375" mass="41491">MSCQEAVTLVLDTGSLSVKAGFAGESFPRCIIPTAVGRFRHGGLIDGVPDLYFGNEAVANRGISTLTWPIKDGSIDNWGDLEKLWHHVFYRELHVAPEDSQVMMAVHPLTKRLDKERIAEILFESFGIHDLYIAISSALVLHASGRTSGVAWENGHSCVYASPVFEGFPLKHATVCSEITGKSLTCRLQTLLSQIAYSFSTPLEFDVLEKIKSELCYVATDFEKESNTSNFCKEGVHYTLPDGQQILIGEERYMCPELLFQPHLQGSNGASIVDDICSSICKCDMDYKALFYANIVISGGSSLFKGLPERLGIELSRRVKDQPGIKACVDAMPTRHYAAWMGGSILASLNSTQGFWMTNAEYKDDGADRVHYNFF</sequence>
<dbReference type="InterPro" id="IPR043129">
    <property type="entry name" value="ATPase_NBD"/>
</dbReference>
<keyword evidence="8" id="KW-1185">Reference proteome</keyword>
<dbReference type="FunFam" id="3.30.420.40:FF:000148">
    <property type="entry name" value="Actin, alpha skeletal muscle"/>
    <property type="match status" value="1"/>
</dbReference>
<proteinExistence type="inferred from homology"/>
<evidence type="ECO:0000256" key="2">
    <source>
        <dbReference type="ARBA" id="ARBA00022490"/>
    </source>
</evidence>
<accession>A0A8J9V6N5</accession>
<name>A0A8J9V6N5_9NEOP</name>
<reference evidence="7" key="1">
    <citation type="submission" date="2021-12" db="EMBL/GenBank/DDBJ databases">
        <authorList>
            <person name="Martin H S."/>
        </authorList>
    </citation>
    <scope>NUCLEOTIDE SEQUENCE</scope>
</reference>
<dbReference type="SMART" id="SM00268">
    <property type="entry name" value="ACTIN"/>
    <property type="match status" value="1"/>
</dbReference>
<evidence type="ECO:0000313" key="7">
    <source>
        <dbReference type="EMBL" id="CAH0716348.1"/>
    </source>
</evidence>
<dbReference type="Gene3D" id="3.90.640.10">
    <property type="entry name" value="Actin, Chain A, domain 4"/>
    <property type="match status" value="1"/>
</dbReference>
<evidence type="ECO:0000313" key="8">
    <source>
        <dbReference type="Proteomes" id="UP000838878"/>
    </source>
</evidence>
<evidence type="ECO:0000256" key="3">
    <source>
        <dbReference type="ARBA" id="ARBA00022741"/>
    </source>
</evidence>
<keyword evidence="3" id="KW-0547">Nucleotide-binding</keyword>
<gene>
    <name evidence="7" type="ORF">BINO364_LOCUS3135</name>
</gene>
<keyword evidence="5" id="KW-0206">Cytoskeleton</keyword>
<keyword evidence="2" id="KW-0963">Cytoplasm</keyword>
<evidence type="ECO:0000256" key="1">
    <source>
        <dbReference type="ARBA" id="ARBA00004245"/>
    </source>
</evidence>
<dbReference type="Proteomes" id="UP000838878">
    <property type="component" value="Chromosome 11"/>
</dbReference>
<dbReference type="Gene3D" id="3.30.420.40">
    <property type="match status" value="2"/>
</dbReference>
<dbReference type="PANTHER" id="PTHR11937">
    <property type="entry name" value="ACTIN"/>
    <property type="match status" value="1"/>
</dbReference>
<organism evidence="7 8">
    <name type="scientific">Brenthis ino</name>
    <name type="common">lesser marbled fritillary</name>
    <dbReference type="NCBI Taxonomy" id="405034"/>
    <lineage>
        <taxon>Eukaryota</taxon>
        <taxon>Metazoa</taxon>
        <taxon>Ecdysozoa</taxon>
        <taxon>Arthropoda</taxon>
        <taxon>Hexapoda</taxon>
        <taxon>Insecta</taxon>
        <taxon>Pterygota</taxon>
        <taxon>Neoptera</taxon>
        <taxon>Endopterygota</taxon>
        <taxon>Lepidoptera</taxon>
        <taxon>Glossata</taxon>
        <taxon>Ditrysia</taxon>
        <taxon>Papilionoidea</taxon>
        <taxon>Nymphalidae</taxon>
        <taxon>Heliconiinae</taxon>
        <taxon>Argynnini</taxon>
        <taxon>Brenthis</taxon>
    </lineage>
</organism>
<keyword evidence="4" id="KW-0067">ATP-binding</keyword>
<dbReference type="OrthoDB" id="7340501at2759"/>
<dbReference type="EMBL" id="OV170231">
    <property type="protein sequence ID" value="CAH0716348.1"/>
    <property type="molecule type" value="Genomic_DNA"/>
</dbReference>
<evidence type="ECO:0000256" key="6">
    <source>
        <dbReference type="RuleBase" id="RU000487"/>
    </source>
</evidence>
<dbReference type="Pfam" id="PF00022">
    <property type="entry name" value="Actin"/>
    <property type="match status" value="1"/>
</dbReference>
<dbReference type="GO" id="GO:0005524">
    <property type="term" value="F:ATP binding"/>
    <property type="evidence" value="ECO:0007669"/>
    <property type="project" value="UniProtKB-KW"/>
</dbReference>
<evidence type="ECO:0000256" key="5">
    <source>
        <dbReference type="ARBA" id="ARBA00023212"/>
    </source>
</evidence>
<dbReference type="PRINTS" id="PR00190">
    <property type="entry name" value="ACTIN"/>
</dbReference>
<dbReference type="InterPro" id="IPR004000">
    <property type="entry name" value="Actin"/>
</dbReference>
<dbReference type="AlphaFoldDB" id="A0A8J9V6N5"/>
<dbReference type="SUPFAM" id="SSF53067">
    <property type="entry name" value="Actin-like ATPase domain"/>
    <property type="match status" value="2"/>
</dbReference>
<dbReference type="GO" id="GO:0005856">
    <property type="term" value="C:cytoskeleton"/>
    <property type="evidence" value="ECO:0007669"/>
    <property type="project" value="UniProtKB-SubCell"/>
</dbReference>